<gene>
    <name evidence="2" type="ORF">H8699_10250</name>
</gene>
<dbReference type="InterPro" id="IPR011204">
    <property type="entry name" value="Virulence_RhuM-like"/>
</dbReference>
<accession>A0A926D1G8</accession>
<dbReference type="PANTHER" id="PTHR35810">
    <property type="entry name" value="CYTOPLASMIC PROTEIN-RELATED"/>
    <property type="match status" value="1"/>
</dbReference>
<protein>
    <submittedName>
        <fullName evidence="2">Virulence RhuM family protein</fullName>
    </submittedName>
</protein>
<evidence type="ECO:0000259" key="1">
    <source>
        <dbReference type="PROSITE" id="PS51750"/>
    </source>
</evidence>
<organism evidence="2 3">
    <name type="scientific">Luoshenia tenuis</name>
    <dbReference type="NCBI Taxonomy" id="2763654"/>
    <lineage>
        <taxon>Bacteria</taxon>
        <taxon>Bacillati</taxon>
        <taxon>Bacillota</taxon>
        <taxon>Clostridia</taxon>
        <taxon>Christensenellales</taxon>
        <taxon>Christensenellaceae</taxon>
        <taxon>Luoshenia</taxon>
    </lineage>
</organism>
<comment type="caution">
    <text evidence="2">The sequence shown here is derived from an EMBL/GenBank/DDBJ whole genome shotgun (WGS) entry which is preliminary data.</text>
</comment>
<keyword evidence="3" id="KW-1185">Reference proteome</keyword>
<dbReference type="Proteomes" id="UP000654279">
    <property type="component" value="Unassembled WGS sequence"/>
</dbReference>
<proteinExistence type="predicted"/>
<name>A0A926D1G8_9FIRM</name>
<dbReference type="InterPro" id="IPR003497">
    <property type="entry name" value="BRO_N_domain"/>
</dbReference>
<evidence type="ECO:0000313" key="3">
    <source>
        <dbReference type="Proteomes" id="UP000654279"/>
    </source>
</evidence>
<dbReference type="AlphaFoldDB" id="A0A926D1G8"/>
<evidence type="ECO:0000313" key="2">
    <source>
        <dbReference type="EMBL" id="MBC8529807.1"/>
    </source>
</evidence>
<feature type="domain" description="Bro-N" evidence="1">
    <location>
        <begin position="1"/>
        <end position="126"/>
    </location>
</feature>
<dbReference type="PROSITE" id="PS51750">
    <property type="entry name" value="BRO_N"/>
    <property type="match status" value="1"/>
</dbReference>
<sequence>MDNITTANILLYETEEGKVNVSVYYANETFWLTQKAMAELFDVQIPAISKHLKNIFLEGELDEKVVVSKMEITTQHGAIEGKTQTKYAQFYNLDAIIAVGYRVNSKKATHFRQWATNTLKEYIIKGFVLNDDMLKNGRPFGQDYFDELLERIREIRASERRFYQKITDIYKECSYDYRSDSEITNKFFQNTQNKLLFAITGQTAPELISERADSKKEHMGLTTWKNAPDGKILKSDVTVSKNYLQQRELSELNAIVNMYLDYAEMQAQRNNLMSMSDWADRLDAFLRFNEYEILNNLGKVTRAVADELAIGEYEKFRVIQDREFISDFDKATKKMLESRDKKS</sequence>
<dbReference type="PIRSF" id="PIRSF015268">
    <property type="entry name" value="Virulence_RhuM"/>
    <property type="match status" value="1"/>
</dbReference>
<dbReference type="Pfam" id="PF13310">
    <property type="entry name" value="Virulence_RhuM"/>
    <property type="match status" value="1"/>
</dbReference>
<dbReference type="EMBL" id="JACRSO010000004">
    <property type="protein sequence ID" value="MBC8529807.1"/>
    <property type="molecule type" value="Genomic_DNA"/>
</dbReference>
<dbReference type="PANTHER" id="PTHR35810:SF1">
    <property type="entry name" value="CYTOPLASMIC PROTEIN"/>
    <property type="match status" value="1"/>
</dbReference>
<reference evidence="2" key="1">
    <citation type="submission" date="2020-08" db="EMBL/GenBank/DDBJ databases">
        <title>Genome public.</title>
        <authorList>
            <person name="Liu C."/>
            <person name="Sun Q."/>
        </authorList>
    </citation>
    <scope>NUCLEOTIDE SEQUENCE</scope>
    <source>
        <strain evidence="2">NSJ-44</strain>
    </source>
</reference>
<dbReference type="RefSeq" id="WP_249285618.1">
    <property type="nucleotide sequence ID" value="NZ_JACRSO010000004.1"/>
</dbReference>